<dbReference type="InterPro" id="IPR011989">
    <property type="entry name" value="ARM-like"/>
</dbReference>
<proteinExistence type="predicted"/>
<feature type="domain" description="PUL" evidence="1">
    <location>
        <begin position="1"/>
        <end position="207"/>
    </location>
</feature>
<dbReference type="OrthoDB" id="10265988at2759"/>
<dbReference type="AlphaFoldDB" id="A0A0C9T7I6"/>
<reference evidence="2 3" key="1">
    <citation type="submission" date="2014-06" db="EMBL/GenBank/DDBJ databases">
        <title>Evolutionary Origins and Diversification of the Mycorrhizal Mutualists.</title>
        <authorList>
            <consortium name="DOE Joint Genome Institute"/>
            <consortium name="Mycorrhizal Genomics Consortium"/>
            <person name="Kohler A."/>
            <person name="Kuo A."/>
            <person name="Nagy L.G."/>
            <person name="Floudas D."/>
            <person name="Copeland A."/>
            <person name="Barry K.W."/>
            <person name="Cichocki N."/>
            <person name="Veneault-Fourrey C."/>
            <person name="LaButti K."/>
            <person name="Lindquist E.A."/>
            <person name="Lipzen A."/>
            <person name="Lundell T."/>
            <person name="Morin E."/>
            <person name="Murat C."/>
            <person name="Riley R."/>
            <person name="Ohm R."/>
            <person name="Sun H."/>
            <person name="Tunlid A."/>
            <person name="Henrissat B."/>
            <person name="Grigoriev I.V."/>
            <person name="Hibbett D.S."/>
            <person name="Martin F."/>
        </authorList>
    </citation>
    <scope>NUCLEOTIDE SEQUENCE [LARGE SCALE GENOMIC DNA]</scope>
    <source>
        <strain evidence="2 3">SS14</strain>
    </source>
</reference>
<evidence type="ECO:0000259" key="1">
    <source>
        <dbReference type="PROSITE" id="PS51396"/>
    </source>
</evidence>
<keyword evidence="3" id="KW-1185">Reference proteome</keyword>
<gene>
    <name evidence="2" type="ORF">M422DRAFT_274174</name>
</gene>
<dbReference type="PROSITE" id="PS51396">
    <property type="entry name" value="PUL"/>
    <property type="match status" value="1"/>
</dbReference>
<sequence>MRNKTYQLNEGLKLEISTSALAISSQELRVIDQAFDSLIHALGNSKAQLPQSTVTYSTLQIVDQILQRWPVSQRFPVIDLARLLSAFYPAAYQEPGQGGAFFNSLLNAAEWSEPWVSPLPKTRETNTLLALRAVANGLQVPQGAVVPIPDWVGPIFKRLVQVPYESLVPQHRVVLATIAFNLSCIFLKSRPSNATQEILQQLIIKAS</sequence>
<accession>A0A0C9T7I6</accession>
<dbReference type="Proteomes" id="UP000054279">
    <property type="component" value="Unassembled WGS sequence"/>
</dbReference>
<evidence type="ECO:0000313" key="2">
    <source>
        <dbReference type="EMBL" id="KIJ24953.1"/>
    </source>
</evidence>
<name>A0A0C9T7I6_SPHS4</name>
<organism evidence="2 3">
    <name type="scientific">Sphaerobolus stellatus (strain SS14)</name>
    <dbReference type="NCBI Taxonomy" id="990650"/>
    <lineage>
        <taxon>Eukaryota</taxon>
        <taxon>Fungi</taxon>
        <taxon>Dikarya</taxon>
        <taxon>Basidiomycota</taxon>
        <taxon>Agaricomycotina</taxon>
        <taxon>Agaricomycetes</taxon>
        <taxon>Phallomycetidae</taxon>
        <taxon>Geastrales</taxon>
        <taxon>Sphaerobolaceae</taxon>
        <taxon>Sphaerobolus</taxon>
    </lineage>
</organism>
<dbReference type="Gene3D" id="1.25.10.10">
    <property type="entry name" value="Leucine-rich Repeat Variant"/>
    <property type="match status" value="1"/>
</dbReference>
<protein>
    <recommendedName>
        <fullName evidence="1">PUL domain-containing protein</fullName>
    </recommendedName>
</protein>
<dbReference type="EMBL" id="KN837445">
    <property type="protein sequence ID" value="KIJ24953.1"/>
    <property type="molecule type" value="Genomic_DNA"/>
</dbReference>
<evidence type="ECO:0000313" key="3">
    <source>
        <dbReference type="Proteomes" id="UP000054279"/>
    </source>
</evidence>
<dbReference type="InterPro" id="IPR013535">
    <property type="entry name" value="PUL_dom"/>
</dbReference>
<dbReference type="Pfam" id="PF08324">
    <property type="entry name" value="PUL"/>
    <property type="match status" value="1"/>
</dbReference>
<dbReference type="HOGENOM" id="CLU_1327134_0_0_1"/>